<proteinExistence type="inferred from homology"/>
<evidence type="ECO:0000313" key="5">
    <source>
        <dbReference type="EMBL" id="SFI58405.1"/>
    </source>
</evidence>
<dbReference type="Pfam" id="PF01835">
    <property type="entry name" value="MG2"/>
    <property type="match status" value="1"/>
</dbReference>
<dbReference type="InterPro" id="IPR001599">
    <property type="entry name" value="Macroglobln_a2"/>
</dbReference>
<dbReference type="Gene3D" id="1.50.10.20">
    <property type="match status" value="1"/>
</dbReference>
<dbReference type="InterPro" id="IPR002890">
    <property type="entry name" value="MG2"/>
</dbReference>
<feature type="chain" id="PRO_5011560989" description="MG2 domain-containing protein" evidence="2">
    <location>
        <begin position="25"/>
        <end position="2078"/>
    </location>
</feature>
<dbReference type="EMBL" id="FOQD01000010">
    <property type="protein sequence ID" value="SFI58405.1"/>
    <property type="molecule type" value="Genomic_DNA"/>
</dbReference>
<accession>A0A1I3JEP6</accession>
<dbReference type="PANTHER" id="PTHR40094">
    <property type="entry name" value="ALPHA-2-MACROGLOBULIN HOMOLOG"/>
    <property type="match status" value="1"/>
</dbReference>
<dbReference type="Proteomes" id="UP000199518">
    <property type="component" value="Unassembled WGS sequence"/>
</dbReference>
<dbReference type="CDD" id="cd02891">
    <property type="entry name" value="A2M_like"/>
    <property type="match status" value="1"/>
</dbReference>
<dbReference type="Pfam" id="PF17973">
    <property type="entry name" value="bMG10"/>
    <property type="match status" value="1"/>
</dbReference>
<dbReference type="STRING" id="1576369.SAMN05421753_110143"/>
<dbReference type="InterPro" id="IPR013783">
    <property type="entry name" value="Ig-like_fold"/>
</dbReference>
<protein>
    <recommendedName>
        <fullName evidence="7">MG2 domain-containing protein</fullName>
    </recommendedName>
</protein>
<dbReference type="PANTHER" id="PTHR40094:SF1">
    <property type="entry name" value="UBIQUITIN DOMAIN-CONTAINING PROTEIN"/>
    <property type="match status" value="1"/>
</dbReference>
<dbReference type="InterPro" id="IPR051802">
    <property type="entry name" value="YfhM-like"/>
</dbReference>
<keyword evidence="6" id="KW-1185">Reference proteome</keyword>
<comment type="similarity">
    <text evidence="1">Belongs to the protease inhibitor I39 (alpha-2-macroglobulin) family. Bacterial alpha-2-macroglobulin subfamily.</text>
</comment>
<reference evidence="6" key="1">
    <citation type="submission" date="2016-10" db="EMBL/GenBank/DDBJ databases">
        <authorList>
            <person name="Varghese N."/>
            <person name="Submissions S."/>
        </authorList>
    </citation>
    <scope>NUCLEOTIDE SEQUENCE [LARGE SCALE GENOMIC DNA]</scope>
    <source>
        <strain evidence="6">DSM 26348</strain>
    </source>
</reference>
<evidence type="ECO:0000256" key="1">
    <source>
        <dbReference type="ARBA" id="ARBA00010556"/>
    </source>
</evidence>
<evidence type="ECO:0000313" key="6">
    <source>
        <dbReference type="Proteomes" id="UP000199518"/>
    </source>
</evidence>
<dbReference type="GO" id="GO:0005615">
    <property type="term" value="C:extracellular space"/>
    <property type="evidence" value="ECO:0007669"/>
    <property type="project" value="InterPro"/>
</dbReference>
<dbReference type="RefSeq" id="WP_092051267.1">
    <property type="nucleotide sequence ID" value="NZ_FOQD01000010.1"/>
</dbReference>
<dbReference type="InterPro" id="IPR011625">
    <property type="entry name" value="A2M_N_BRD"/>
</dbReference>
<dbReference type="InterPro" id="IPR041246">
    <property type="entry name" value="Bact_MG10"/>
</dbReference>
<dbReference type="OrthoDB" id="9767116at2"/>
<evidence type="ECO:0000256" key="2">
    <source>
        <dbReference type="SAM" id="SignalP"/>
    </source>
</evidence>
<dbReference type="InterPro" id="IPR008930">
    <property type="entry name" value="Terpenoid_cyclase/PrenylTrfase"/>
</dbReference>
<dbReference type="InterPro" id="IPR011626">
    <property type="entry name" value="Alpha-macroglobulin_TED"/>
</dbReference>
<dbReference type="Gene3D" id="2.60.40.1940">
    <property type="match status" value="1"/>
</dbReference>
<feature type="signal peptide" evidence="2">
    <location>
        <begin position="1"/>
        <end position="24"/>
    </location>
</feature>
<dbReference type="SUPFAM" id="SSF48239">
    <property type="entry name" value="Terpenoid cyclases/Protein prenyltransferases"/>
    <property type="match status" value="1"/>
</dbReference>
<dbReference type="Gene3D" id="2.60.40.10">
    <property type="entry name" value="Immunoglobulins"/>
    <property type="match status" value="1"/>
</dbReference>
<keyword evidence="2" id="KW-0732">Signal</keyword>
<dbReference type="SMART" id="SM01360">
    <property type="entry name" value="A2M"/>
    <property type="match status" value="1"/>
</dbReference>
<dbReference type="Pfam" id="PF17791">
    <property type="entry name" value="MG3"/>
    <property type="match status" value="1"/>
</dbReference>
<dbReference type="SMART" id="SM01359">
    <property type="entry name" value="A2M_N_2"/>
    <property type="match status" value="1"/>
</dbReference>
<evidence type="ECO:0000259" key="3">
    <source>
        <dbReference type="SMART" id="SM01359"/>
    </source>
</evidence>
<sequence length="2078" mass="232226">MSRLTRLSVVLLSFSLSGVLLVMADDPPAAEQRRKAQAEFNAGNFRDALVIFRKLVLNPANTGAPVGEDLNVAVQCLQRLQQQHEIDKLLADALAAHPDDWHVYWRAGTLIGDAIEHYGFLTAGDFNRGNQRGGGVFIDVTERDRAQSLIWLNQARLKMPENAPGVQKAELFQDLANGLMQNGGGSWRLQSLTSLETLPDYPEPTGRFYGRRGRWGGSTPGAPVDAEGQPIFYSVPASFEAAKNDGERWRWCLQQVGEFNPAKRQQALLTFANFLHEQFGVQTLTAAGIQLPRDEDDQKGTDGVWSLPKLPEDETIGRLANGMKRFRMPDEFNYIKLYREIAASGTVAPADAATGQLVQVFENRQQYPKAAQLLKDWIARSGDHGDARANQLQQIVGNWGQFEPVSSEAAGTGAKVDYRFRNGKSVSFTARKLKVAELISDIQAYLASNPEQVDWQKIQIDQLGYRIVQQNETKYVGEEAAKWTLDLQPRPDHFDRRVTVTTPLQQAGAYLVVAKMADGNESRIILWLNDTAIVKKPLSDKVMYFVADAVSGQPVEGAHVEFFGWQQQYQQKTRKQQLQTQKFAETTNAEGMLLLGKQLLSENYQWIAVAKTKAGRFAYLGFSGVWFQKYHTTRYDEVKVYIVTDRPVYRPDQKVQFKFWVREADYGPIEKSLFANMPFQVKINDPLGNQVFEKELKSDEFGGLSGEYALPKGAPLGEYSILLNGVLIDNKATSNSSQFRVEEYKKPEFEVTVAAPEKPVQLGDKITATIKAKYYYGAPVTQATVKYKVERTSKETTWFPSDPWDWLYGNGYWWYSPDYNWYPGFRVWGCLRPVPPWFHWQADPPELVLEQELKIGPDGTVKIEIDSALAKLLHGDQDHEYKITAEVTDASRRTIVGQGTVLVSREPYKVFAWTDRGYYNVDDTIKAEFQARSLDGNGVQGSGKVQLLKISYASGKPVETVVQTWDVATNDEGRAEQTLKASEPGQYRLAYKMQTAADAPVIEGGYLFVIRGQGFNGDQFQFNDLELIVDQKHFAPGDKAKLLINTNRTNATVLLFIRPVDGIAKTAPQVLKLNGKSTVVEIDVATEDMPNFFVEAITIARGEVHDEVREFMVPPEKRMLNVEVIPSAERYLPGQKADIDVKVTDRNGQPFSGSLVLTVYDRAVEYISGGSNVADIKEFFWKWQREHHPNAESNLGHLFQQIVKQGDVLMQDLGVFGGLVVELGENQIAAEVEQQRGMLTEALSKGGARGGGVRRGFAHQMMDAMPMAAAAPQAKELNFFEQLQPAASAPDMPAIRSNFADTAFWKADFTTDKDGLAKVSFDMPENLSGWKIRAWGLGEGTAVGEGTKEVVTAKNLIVRLQAPRFFVERDEVVLSAIVQNNLKTEKNVEVQLVLEGETLGILSTDGICAFNIHPSKTVTIPAGGETRVDWLVKACKPGTAIITMKAITDEESDAMQMTFPVEVHGLLKTESYAGVIRPEADKGTIEFNVPEDRQPDLSRLEVRFSPTLAGAMVDALPYLAAYPYGCTEQTLNRFVPTVITQKILLQMGLDLKAIQAKRTNLNAQELGDPAVRAAQWKRFDANPVFDPDEVTLMVKTGVKDLTSMQNSDGGWGWFSGSGESSYPHTTAVVVHGLQVAAKNDISLAEGMLENGIAWLKKYQSEQVALLQEGERHEKDPNRKERYKTQCDNTDAFVFSVLVDGKVADAEMQRFLYRDRNKLALYSQALLGLALHELSAIEQRDMVVKNIDQFLKTDPENQTTFLDLPNDNTWWYWYGNQVEANAFTLKLLSKVDPKGEKASGLAKYLINNRKHGSYWTSTRDTAFAIEALADYLLASGESKPNMLVEVWLDGQLKKTVEITPEVLFTFDNTFTVEGEALTSGKHTLELRRKSLNPQPSTFNPLYYNAYVTNFTKEDPITAAGLEVKVGRKFYKLTEDKDATAAVPGSRGQVIDQKVVKYIRTELKSLDEVTSGDLVEIELEIDSKNDYEYLIFEDFKAAGCEPVDVRSGYTQGGLGAYVEFRDEKVAFFLRQLARGKHSVSYRVRAEIPGQFSALPTAAHAMYAPELKGNSDEMKLRIGDR</sequence>
<evidence type="ECO:0008006" key="7">
    <source>
        <dbReference type="Google" id="ProtNLM"/>
    </source>
</evidence>
<organism evidence="5 6">
    <name type="scientific">Planctomicrobium piriforme</name>
    <dbReference type="NCBI Taxonomy" id="1576369"/>
    <lineage>
        <taxon>Bacteria</taxon>
        <taxon>Pseudomonadati</taxon>
        <taxon>Planctomycetota</taxon>
        <taxon>Planctomycetia</taxon>
        <taxon>Planctomycetales</taxon>
        <taxon>Planctomycetaceae</taxon>
        <taxon>Planctomicrobium</taxon>
    </lineage>
</organism>
<dbReference type="SMART" id="SM01419">
    <property type="entry name" value="Thiol-ester_cl"/>
    <property type="match status" value="1"/>
</dbReference>
<dbReference type="Pfam" id="PF07678">
    <property type="entry name" value="TED_complement"/>
    <property type="match status" value="1"/>
</dbReference>
<feature type="domain" description="Alpha-2-macroglobulin" evidence="4">
    <location>
        <begin position="1302"/>
        <end position="1392"/>
    </location>
</feature>
<dbReference type="InterPro" id="IPR041555">
    <property type="entry name" value="MG3"/>
</dbReference>
<name>A0A1I3JEP6_9PLAN</name>
<dbReference type="Pfam" id="PF00207">
    <property type="entry name" value="A2M"/>
    <property type="match status" value="1"/>
</dbReference>
<gene>
    <name evidence="5" type="ORF">SAMN05421753_110143</name>
</gene>
<dbReference type="Pfam" id="PF07703">
    <property type="entry name" value="A2M_BRD"/>
    <property type="match status" value="1"/>
</dbReference>
<evidence type="ECO:0000259" key="4">
    <source>
        <dbReference type="SMART" id="SM01360"/>
    </source>
</evidence>
<dbReference type="Gene3D" id="2.60.40.1930">
    <property type="match status" value="1"/>
</dbReference>
<dbReference type="GO" id="GO:0004866">
    <property type="term" value="F:endopeptidase inhibitor activity"/>
    <property type="evidence" value="ECO:0007669"/>
    <property type="project" value="InterPro"/>
</dbReference>
<feature type="domain" description="Alpha-2-macroglobulin bait region" evidence="3">
    <location>
        <begin position="1025"/>
        <end position="1167"/>
    </location>
</feature>
<dbReference type="InterPro" id="IPR047565">
    <property type="entry name" value="Alpha-macroglob_thiol-ester_cl"/>
</dbReference>